<dbReference type="PROSITE" id="PS51722">
    <property type="entry name" value="G_TR_2"/>
    <property type="match status" value="1"/>
</dbReference>
<comment type="function">
    <text evidence="8">One of the essential components for the initiation of protein synthesis. Protects formylmethionyl-tRNA from spontaneous hydrolysis and promotes its binding to the 30S ribosomal subunits. Also involved in the hydrolysis of GTP during the formation of the 70S ribosomal complex.</text>
</comment>
<dbReference type="CDD" id="cd01887">
    <property type="entry name" value="IF2_eIF5B"/>
    <property type="match status" value="1"/>
</dbReference>
<dbReference type="NCBIfam" id="TIGR00487">
    <property type="entry name" value="IF-2"/>
    <property type="match status" value="1"/>
</dbReference>
<dbReference type="InterPro" id="IPR036925">
    <property type="entry name" value="TIF_IF2_dom3_sf"/>
</dbReference>
<dbReference type="Gene3D" id="3.40.50.300">
    <property type="entry name" value="P-loop containing nucleotide triphosphate hydrolases"/>
    <property type="match status" value="1"/>
</dbReference>
<dbReference type="InterPro" id="IPR005225">
    <property type="entry name" value="Small_GTP-bd"/>
</dbReference>
<dbReference type="InterPro" id="IPR009000">
    <property type="entry name" value="Transl_B-barrel_sf"/>
</dbReference>
<name>A0A2H0W9T9_9BACT</name>
<dbReference type="SUPFAM" id="SSF52156">
    <property type="entry name" value="Initiation factor IF2/eIF5b, domain 3"/>
    <property type="match status" value="1"/>
</dbReference>
<reference evidence="12" key="1">
    <citation type="submission" date="2017-09" db="EMBL/GenBank/DDBJ databases">
        <title>Depth-based differentiation of microbial function through sediment-hosted aquifers and enrichment of novel symbionts in the deep terrestrial subsurface.</title>
        <authorList>
            <person name="Probst A.J."/>
            <person name="Ladd B."/>
            <person name="Jarett J.K."/>
            <person name="Geller-Mcgrath D.E."/>
            <person name="Sieber C.M.K."/>
            <person name="Emerson J.B."/>
            <person name="Anantharaman K."/>
            <person name="Thomas B.C."/>
            <person name="Malmstrom R."/>
            <person name="Stieglmeier M."/>
            <person name="Klingl A."/>
            <person name="Woyke T."/>
            <person name="Ryan C.M."/>
            <person name="Banfield J.F."/>
        </authorList>
    </citation>
    <scope>NUCLEOTIDE SEQUENCE [LARGE SCALE GENOMIC DNA]</scope>
</reference>
<dbReference type="InterPro" id="IPR027417">
    <property type="entry name" value="P-loop_NTPase"/>
</dbReference>
<keyword evidence="3 8" id="KW-0396">Initiation factor</keyword>
<dbReference type="NCBIfam" id="TIGR00231">
    <property type="entry name" value="small_GTP"/>
    <property type="match status" value="1"/>
</dbReference>
<keyword evidence="6" id="KW-0342">GTP-binding</keyword>
<dbReference type="GO" id="GO:0003924">
    <property type="term" value="F:GTPase activity"/>
    <property type="evidence" value="ECO:0007669"/>
    <property type="project" value="InterPro"/>
</dbReference>
<evidence type="ECO:0000313" key="12">
    <source>
        <dbReference type="Proteomes" id="UP000230093"/>
    </source>
</evidence>
<evidence type="ECO:0000256" key="2">
    <source>
        <dbReference type="ARBA" id="ARBA00020675"/>
    </source>
</evidence>
<dbReference type="Pfam" id="PF22042">
    <property type="entry name" value="EF-G_D2"/>
    <property type="match status" value="1"/>
</dbReference>
<dbReference type="InterPro" id="IPR053905">
    <property type="entry name" value="EF-G-like_DII"/>
</dbReference>
<dbReference type="GO" id="GO:0005737">
    <property type="term" value="C:cytoplasm"/>
    <property type="evidence" value="ECO:0007669"/>
    <property type="project" value="UniProtKB-UniRule"/>
</dbReference>
<evidence type="ECO:0000256" key="8">
    <source>
        <dbReference type="RuleBase" id="RU000644"/>
    </source>
</evidence>
<keyword evidence="5 8" id="KW-0648">Protein biosynthesis</keyword>
<dbReference type="Pfam" id="PF00009">
    <property type="entry name" value="GTP_EFTU"/>
    <property type="match status" value="1"/>
</dbReference>
<dbReference type="GO" id="GO:0005525">
    <property type="term" value="F:GTP binding"/>
    <property type="evidence" value="ECO:0007669"/>
    <property type="project" value="UniProtKB-KW"/>
</dbReference>
<evidence type="ECO:0000256" key="3">
    <source>
        <dbReference type="ARBA" id="ARBA00022540"/>
    </source>
</evidence>
<dbReference type="InterPro" id="IPR015760">
    <property type="entry name" value="TIF_IF2"/>
</dbReference>
<sequence length="506" mass="55952">MPLKKKSKSQKFTRPPVVTIMGHVDHGKTTLLSALKQTDLTKKEHGGITQHIDAYQLKYQGKKITFIDTPGHVAFAKMRSRGAKATDLAILVVAANDGVKPQTKESLKHIQKAKVPFLVAINKIDLPEASCDMVKSQLAEQEVLIEEYGGKIVCLEISAKQKKGLKELLEMILLMAQMEELTTDPKKNFEALVIESRLDTKKGPVAVLLVKNGFLKVGDNLIAENCKVKVKALKNDQGKEIKKAYPSQPVEVLGFKTPPPVGAIVNKTNEITPKDPIQKEDPIIPHSKTKLKTKAGKTKKEEEEPEEKEVLEKKEEKIKLVLKADTLGTLEAIKASLPDEIEIVEAQVGNITESDILLALSCKAEIIGFNVKTPKQSLKLAQTEGVEIKNYQIIYKLLEELEKKVLKIMEPTIDEEILAEGEIIAEFTIKGSHIAGTKIKKGKISKGDKIHLKRKNEIIANSRVKSLQKEKEEVTEIKAGNNAGIVLSPDLDFNIGDAIISYSDKI</sequence>
<evidence type="ECO:0000256" key="7">
    <source>
        <dbReference type="NCBIfam" id="TIGR00487"/>
    </source>
</evidence>
<keyword evidence="4" id="KW-0547">Nucleotide-binding</keyword>
<proteinExistence type="inferred from homology"/>
<evidence type="ECO:0000256" key="9">
    <source>
        <dbReference type="SAM" id="MobiDB-lite"/>
    </source>
</evidence>
<evidence type="ECO:0000259" key="10">
    <source>
        <dbReference type="PROSITE" id="PS51722"/>
    </source>
</evidence>
<evidence type="ECO:0000313" key="11">
    <source>
        <dbReference type="EMBL" id="PIS09325.1"/>
    </source>
</evidence>
<dbReference type="Gene3D" id="2.40.30.10">
    <property type="entry name" value="Translation factors"/>
    <property type="match status" value="2"/>
</dbReference>
<dbReference type="GO" id="GO:0003743">
    <property type="term" value="F:translation initiation factor activity"/>
    <property type="evidence" value="ECO:0007669"/>
    <property type="project" value="UniProtKB-UniRule"/>
</dbReference>
<comment type="similarity">
    <text evidence="1 8">Belongs to the TRAFAC class translation factor GTPase superfamily. Classic translation factor GTPase family. IF-2 subfamily.</text>
</comment>
<gene>
    <name evidence="11" type="primary">infB</name>
    <name evidence="11" type="ORF">COT75_02350</name>
</gene>
<dbReference type="Gene3D" id="3.40.50.10050">
    <property type="entry name" value="Translation initiation factor IF- 2, domain 3"/>
    <property type="match status" value="1"/>
</dbReference>
<comment type="caution">
    <text evidence="11">The sequence shown here is derived from an EMBL/GenBank/DDBJ whole genome shotgun (WGS) entry which is preliminary data.</text>
</comment>
<evidence type="ECO:0000256" key="1">
    <source>
        <dbReference type="ARBA" id="ARBA00007733"/>
    </source>
</evidence>
<dbReference type="PANTHER" id="PTHR43381:SF5">
    <property type="entry name" value="TR-TYPE G DOMAIN-CONTAINING PROTEIN"/>
    <property type="match status" value="1"/>
</dbReference>
<dbReference type="FunFam" id="3.40.50.300:FF:000019">
    <property type="entry name" value="Translation initiation factor IF-2"/>
    <property type="match status" value="1"/>
</dbReference>
<accession>A0A2H0W9T9</accession>
<dbReference type="InterPro" id="IPR000178">
    <property type="entry name" value="TF_IF2_bacterial-like"/>
</dbReference>
<feature type="compositionally biased region" description="Basic and acidic residues" evidence="9">
    <location>
        <begin position="298"/>
        <end position="310"/>
    </location>
</feature>
<dbReference type="Pfam" id="PF11987">
    <property type="entry name" value="IF-2"/>
    <property type="match status" value="1"/>
</dbReference>
<dbReference type="FunFam" id="3.40.50.10050:FF:000001">
    <property type="entry name" value="Translation initiation factor IF-2"/>
    <property type="match status" value="1"/>
</dbReference>
<feature type="domain" description="Tr-type G" evidence="10">
    <location>
        <begin position="13"/>
        <end position="182"/>
    </location>
</feature>
<dbReference type="SUPFAM" id="SSF50447">
    <property type="entry name" value="Translation proteins"/>
    <property type="match status" value="2"/>
</dbReference>
<dbReference type="InterPro" id="IPR000795">
    <property type="entry name" value="T_Tr_GTP-bd_dom"/>
</dbReference>
<feature type="region of interest" description="Disordered" evidence="9">
    <location>
        <begin position="290"/>
        <end position="310"/>
    </location>
</feature>
<organism evidence="11 12">
    <name type="scientific">Candidatus Beckwithbacteria bacterium CG10_big_fil_rev_8_21_14_0_10_34_10</name>
    <dbReference type="NCBI Taxonomy" id="1974495"/>
    <lineage>
        <taxon>Bacteria</taxon>
        <taxon>Candidatus Beckwithiibacteriota</taxon>
    </lineage>
</organism>
<evidence type="ECO:0000256" key="6">
    <source>
        <dbReference type="ARBA" id="ARBA00023134"/>
    </source>
</evidence>
<dbReference type="InterPro" id="IPR023115">
    <property type="entry name" value="TIF_IF2_dom3"/>
</dbReference>
<dbReference type="EMBL" id="PEZT01000012">
    <property type="protein sequence ID" value="PIS09325.1"/>
    <property type="molecule type" value="Genomic_DNA"/>
</dbReference>
<evidence type="ECO:0000256" key="5">
    <source>
        <dbReference type="ARBA" id="ARBA00022917"/>
    </source>
</evidence>
<protein>
    <recommendedName>
        <fullName evidence="2 7">Translation initiation factor IF-2</fullName>
    </recommendedName>
</protein>
<evidence type="ECO:0000256" key="4">
    <source>
        <dbReference type="ARBA" id="ARBA00022741"/>
    </source>
</evidence>
<dbReference type="PANTHER" id="PTHR43381">
    <property type="entry name" value="TRANSLATION INITIATION FACTOR IF-2-RELATED"/>
    <property type="match status" value="1"/>
</dbReference>
<dbReference type="AlphaFoldDB" id="A0A2H0W9T9"/>
<dbReference type="Proteomes" id="UP000230093">
    <property type="component" value="Unassembled WGS sequence"/>
</dbReference>
<dbReference type="SUPFAM" id="SSF52540">
    <property type="entry name" value="P-loop containing nucleoside triphosphate hydrolases"/>
    <property type="match status" value="1"/>
</dbReference>